<sequence>MLVCKVTLKHE</sequence>
<evidence type="ECO:0000313" key="1">
    <source>
        <dbReference type="EMBL" id="JAH60715.1"/>
    </source>
</evidence>
<protein>
    <submittedName>
        <fullName evidence="1">Uncharacterized protein</fullName>
    </submittedName>
</protein>
<reference evidence="1" key="2">
    <citation type="journal article" date="2015" name="Fish Shellfish Immunol.">
        <title>Early steps in the European eel (Anguilla anguilla)-Vibrio vulnificus interaction in the gills: Role of the RtxA13 toxin.</title>
        <authorList>
            <person name="Callol A."/>
            <person name="Pajuelo D."/>
            <person name="Ebbesson L."/>
            <person name="Teles M."/>
            <person name="MacKenzie S."/>
            <person name="Amaro C."/>
        </authorList>
    </citation>
    <scope>NUCLEOTIDE SEQUENCE</scope>
</reference>
<reference evidence="1" key="1">
    <citation type="submission" date="2014-11" db="EMBL/GenBank/DDBJ databases">
        <authorList>
            <person name="Amaro Gonzalez C."/>
        </authorList>
    </citation>
    <scope>NUCLEOTIDE SEQUENCE</scope>
</reference>
<organism evidence="1">
    <name type="scientific">Anguilla anguilla</name>
    <name type="common">European freshwater eel</name>
    <name type="synonym">Muraena anguilla</name>
    <dbReference type="NCBI Taxonomy" id="7936"/>
    <lineage>
        <taxon>Eukaryota</taxon>
        <taxon>Metazoa</taxon>
        <taxon>Chordata</taxon>
        <taxon>Craniata</taxon>
        <taxon>Vertebrata</taxon>
        <taxon>Euteleostomi</taxon>
        <taxon>Actinopterygii</taxon>
        <taxon>Neopterygii</taxon>
        <taxon>Teleostei</taxon>
        <taxon>Anguilliformes</taxon>
        <taxon>Anguillidae</taxon>
        <taxon>Anguilla</taxon>
    </lineage>
</organism>
<proteinExistence type="predicted"/>
<name>A0A0E9U6B5_ANGAN</name>
<dbReference type="EMBL" id="GBXM01047862">
    <property type="protein sequence ID" value="JAH60715.1"/>
    <property type="molecule type" value="Transcribed_RNA"/>
</dbReference>
<accession>A0A0E9U6B5</accession>